<dbReference type="PROSITE" id="PS00109">
    <property type="entry name" value="PROTEIN_KINASE_TYR"/>
    <property type="match status" value="1"/>
</dbReference>
<accession>A0A2A9NER0</accession>
<reference evidence="3 4" key="1">
    <citation type="submission" date="2014-02" db="EMBL/GenBank/DDBJ databases">
        <title>Transposable element dynamics among asymbiotic and ectomycorrhizal Amanita fungi.</title>
        <authorList>
            <consortium name="DOE Joint Genome Institute"/>
            <person name="Hess J."/>
            <person name="Skrede I."/>
            <person name="Wolfe B."/>
            <person name="LaButti K."/>
            <person name="Ohm R.A."/>
            <person name="Grigoriev I.V."/>
            <person name="Pringle A."/>
        </authorList>
    </citation>
    <scope>NUCLEOTIDE SEQUENCE [LARGE SCALE GENOMIC DNA]</scope>
    <source>
        <strain evidence="3 4">SKay4041</strain>
    </source>
</reference>
<keyword evidence="4" id="KW-1185">Reference proteome</keyword>
<dbReference type="InterPro" id="IPR008266">
    <property type="entry name" value="Tyr_kinase_AS"/>
</dbReference>
<dbReference type="Proteomes" id="UP000242287">
    <property type="component" value="Unassembled WGS sequence"/>
</dbReference>
<gene>
    <name evidence="3" type="ORF">AMATHDRAFT_88440</name>
</gene>
<dbReference type="OrthoDB" id="5584477at2759"/>
<dbReference type="PANTHER" id="PTHR38248:SF2">
    <property type="entry name" value="FUNK1 11"/>
    <property type="match status" value="1"/>
</dbReference>
<dbReference type="PANTHER" id="PTHR38248">
    <property type="entry name" value="FUNK1 6"/>
    <property type="match status" value="1"/>
</dbReference>
<dbReference type="Pfam" id="PF17667">
    <property type="entry name" value="Pkinase_fungal"/>
    <property type="match status" value="1"/>
</dbReference>
<evidence type="ECO:0000313" key="4">
    <source>
        <dbReference type="Proteomes" id="UP000242287"/>
    </source>
</evidence>
<evidence type="ECO:0000313" key="3">
    <source>
        <dbReference type="EMBL" id="PFH46246.1"/>
    </source>
</evidence>
<organism evidence="3 4">
    <name type="scientific">Amanita thiersii Skay4041</name>
    <dbReference type="NCBI Taxonomy" id="703135"/>
    <lineage>
        <taxon>Eukaryota</taxon>
        <taxon>Fungi</taxon>
        <taxon>Dikarya</taxon>
        <taxon>Basidiomycota</taxon>
        <taxon>Agaricomycotina</taxon>
        <taxon>Agaricomycetes</taxon>
        <taxon>Agaricomycetidae</taxon>
        <taxon>Agaricales</taxon>
        <taxon>Pluteineae</taxon>
        <taxon>Amanitaceae</taxon>
        <taxon>Amanita</taxon>
    </lineage>
</organism>
<dbReference type="InterPro" id="IPR000719">
    <property type="entry name" value="Prot_kinase_dom"/>
</dbReference>
<dbReference type="GO" id="GO:0004672">
    <property type="term" value="F:protein kinase activity"/>
    <property type="evidence" value="ECO:0007669"/>
    <property type="project" value="InterPro"/>
</dbReference>
<dbReference type="InterPro" id="IPR011009">
    <property type="entry name" value="Kinase-like_dom_sf"/>
</dbReference>
<dbReference type="AlphaFoldDB" id="A0A2A9NER0"/>
<dbReference type="STRING" id="703135.A0A2A9NER0"/>
<sequence>MRELENAICDGPALHDKVFSKELIEALFPKDGEKQLNLDVLAAQVKTKLESEHPVGKKREAAWVQVLNNSGDSVTSTTGVQPKRRWTAKSADLPIKGESARKPDFCLIPTGAPCWNLNSGQRITWQMVDAVGEEKGEDSPKEERSAYEQTLDRAYFMFSARPTRRYLFSLTIMGTKVRLTMFCRSYVIRGKSFDILEKPADFLRILIGLMFGEPQDIGFDPTITSEYENDTLVHYITAGGIEYRVIEPLFISDMIRGRGTCVWKVTPRANPDLNDPSKWDTIKDAWVDTARPHTEDFFINHARENGITEGIPELISTESVLFSGQEDTTRKFLDDEFWAGCHLEEKRKKKNKRRRLAKDSLENRLHKRYVFRGCGIPITSFRNKRELLKVLADLVRVHKSLSDIGLLHRDISIKNLLLAPDGDNYRSLLIDFDYMAFINELLNNTKAVAHRTGTVPFMSIDILAGRAPHKPAHDLESFFYVLLFICLEFSGPGRERNWDHARNKTWDIYQTPLNAWLLGEDLSQLGTAKASVVLDQILFESSVLDQISPYFRDVASCLQSLRELLYSPYTRACTHDAFIAVLERFHGQDFDETIPEDPVAARDGPATENPGGNGNEIMSNSSSSSNSSNEGSQEHDVFNEDEEPRRKRQRMNPGIPENLYVCDIGSSYSEIESVEPLISPLPSSSPASSPASSSADIPADLLTNLPAGPSADHLADSLVHSPTFNTRSYTFTTPMTPRKARTKYNWGPQP</sequence>
<proteinExistence type="predicted"/>
<dbReference type="GO" id="GO:0005524">
    <property type="term" value="F:ATP binding"/>
    <property type="evidence" value="ECO:0007669"/>
    <property type="project" value="InterPro"/>
</dbReference>
<dbReference type="SUPFAM" id="SSF56112">
    <property type="entry name" value="Protein kinase-like (PK-like)"/>
    <property type="match status" value="1"/>
</dbReference>
<feature type="region of interest" description="Disordered" evidence="1">
    <location>
        <begin position="728"/>
        <end position="750"/>
    </location>
</feature>
<feature type="domain" description="Protein kinase" evidence="2">
    <location>
        <begin position="248"/>
        <end position="570"/>
    </location>
</feature>
<protein>
    <recommendedName>
        <fullName evidence="2">Protein kinase domain-containing protein</fullName>
    </recommendedName>
</protein>
<feature type="compositionally biased region" description="Low complexity" evidence="1">
    <location>
        <begin position="615"/>
        <end position="631"/>
    </location>
</feature>
<dbReference type="InterPro" id="IPR040976">
    <property type="entry name" value="Pkinase_fungal"/>
</dbReference>
<evidence type="ECO:0000259" key="2">
    <source>
        <dbReference type="PROSITE" id="PS50011"/>
    </source>
</evidence>
<dbReference type="PROSITE" id="PS50011">
    <property type="entry name" value="PROTEIN_KINASE_DOM"/>
    <property type="match status" value="1"/>
</dbReference>
<name>A0A2A9NER0_9AGAR</name>
<evidence type="ECO:0000256" key="1">
    <source>
        <dbReference type="SAM" id="MobiDB-lite"/>
    </source>
</evidence>
<dbReference type="EMBL" id="KZ302218">
    <property type="protein sequence ID" value="PFH46246.1"/>
    <property type="molecule type" value="Genomic_DNA"/>
</dbReference>
<dbReference type="Gene3D" id="1.10.510.10">
    <property type="entry name" value="Transferase(Phosphotransferase) domain 1"/>
    <property type="match status" value="1"/>
</dbReference>
<feature type="region of interest" description="Disordered" evidence="1">
    <location>
        <begin position="593"/>
        <end position="656"/>
    </location>
</feature>